<dbReference type="RefSeq" id="WP_061083655.1">
    <property type="nucleotide sequence ID" value="NZ_JAAXPG010000002.1"/>
</dbReference>
<evidence type="ECO:0000313" key="2">
    <source>
        <dbReference type="EMBL" id="NKY96667.1"/>
    </source>
</evidence>
<evidence type="ECO:0000256" key="1">
    <source>
        <dbReference type="SAM" id="SignalP"/>
    </source>
</evidence>
<dbReference type="AlphaFoldDB" id="A0A7X6RP01"/>
<proteinExistence type="predicted"/>
<accession>A0A7X6RP01</accession>
<reference evidence="2 3" key="1">
    <citation type="submission" date="2020-04" db="EMBL/GenBank/DDBJ databases">
        <title>MicrobeNet Type strains.</title>
        <authorList>
            <person name="Nicholson A.C."/>
        </authorList>
    </citation>
    <scope>NUCLEOTIDE SEQUENCE [LARGE SCALE GENOMIC DNA]</scope>
    <source>
        <strain evidence="2 3">ATCC 23612</strain>
    </source>
</reference>
<sequence length="124" mass="13101">MFVAVAHLLCLAGHAADAVGVPSVSPAVQAAAEQSGTQAVSTTAAPHTHSVGKHQTHDGTAACTADQRGSAAKLWLLLSDAGMAFTAVLWCSPPCGHRRRPSEERRIRRRNAARLLLSLCVWRV</sequence>
<keyword evidence="1" id="KW-0732">Signal</keyword>
<organism evidence="2 3">
    <name type="scientific">Nocardiopsis alborubida</name>
    <dbReference type="NCBI Taxonomy" id="146802"/>
    <lineage>
        <taxon>Bacteria</taxon>
        <taxon>Bacillati</taxon>
        <taxon>Actinomycetota</taxon>
        <taxon>Actinomycetes</taxon>
        <taxon>Streptosporangiales</taxon>
        <taxon>Nocardiopsidaceae</taxon>
        <taxon>Nocardiopsis</taxon>
    </lineage>
</organism>
<feature type="signal peptide" evidence="1">
    <location>
        <begin position="1"/>
        <end position="18"/>
    </location>
</feature>
<comment type="caution">
    <text evidence="2">The sequence shown here is derived from an EMBL/GenBank/DDBJ whole genome shotgun (WGS) entry which is preliminary data.</text>
</comment>
<evidence type="ECO:0000313" key="3">
    <source>
        <dbReference type="Proteomes" id="UP000553209"/>
    </source>
</evidence>
<keyword evidence="3" id="KW-1185">Reference proteome</keyword>
<protein>
    <submittedName>
        <fullName evidence="2">Uncharacterized protein</fullName>
    </submittedName>
</protein>
<gene>
    <name evidence="2" type="ORF">HGB44_03115</name>
</gene>
<feature type="chain" id="PRO_5038689074" evidence="1">
    <location>
        <begin position="19"/>
        <end position="124"/>
    </location>
</feature>
<name>A0A7X6RP01_9ACTN</name>
<dbReference type="EMBL" id="JAAXPG010000002">
    <property type="protein sequence ID" value="NKY96667.1"/>
    <property type="molecule type" value="Genomic_DNA"/>
</dbReference>
<dbReference type="Proteomes" id="UP000553209">
    <property type="component" value="Unassembled WGS sequence"/>
</dbReference>